<accession>A0ABN7VRP1</accession>
<name>A0ABN7VRP1_GIGMA</name>
<keyword evidence="1" id="KW-0175">Coiled coil</keyword>
<gene>
    <name evidence="2" type="ORF">GMARGA_LOCUS22012</name>
</gene>
<proteinExistence type="predicted"/>
<organism evidence="2 3">
    <name type="scientific">Gigaspora margarita</name>
    <dbReference type="NCBI Taxonomy" id="4874"/>
    <lineage>
        <taxon>Eukaryota</taxon>
        <taxon>Fungi</taxon>
        <taxon>Fungi incertae sedis</taxon>
        <taxon>Mucoromycota</taxon>
        <taxon>Glomeromycotina</taxon>
        <taxon>Glomeromycetes</taxon>
        <taxon>Diversisporales</taxon>
        <taxon>Gigasporaceae</taxon>
        <taxon>Gigaspora</taxon>
    </lineage>
</organism>
<reference evidence="2 3" key="1">
    <citation type="submission" date="2021-06" db="EMBL/GenBank/DDBJ databases">
        <authorList>
            <person name="Kallberg Y."/>
            <person name="Tangrot J."/>
            <person name="Rosling A."/>
        </authorList>
    </citation>
    <scope>NUCLEOTIDE SEQUENCE [LARGE SCALE GENOMIC DNA]</scope>
    <source>
        <strain evidence="2 3">120-4 pot B 10/14</strain>
    </source>
</reference>
<evidence type="ECO:0000256" key="1">
    <source>
        <dbReference type="SAM" id="Coils"/>
    </source>
</evidence>
<dbReference type="Proteomes" id="UP000789901">
    <property type="component" value="Unassembled WGS sequence"/>
</dbReference>
<dbReference type="EMBL" id="CAJVQB010020859">
    <property type="protein sequence ID" value="CAG8795577.1"/>
    <property type="molecule type" value="Genomic_DNA"/>
</dbReference>
<evidence type="ECO:0000313" key="2">
    <source>
        <dbReference type="EMBL" id="CAG8795577.1"/>
    </source>
</evidence>
<comment type="caution">
    <text evidence="2">The sequence shown here is derived from an EMBL/GenBank/DDBJ whole genome shotgun (WGS) entry which is preliminary data.</text>
</comment>
<feature type="coiled-coil region" evidence="1">
    <location>
        <begin position="8"/>
        <end position="74"/>
    </location>
</feature>
<sequence length="139" mass="16458">MALKHHFIQKIAELKEVCRQEKKQIEKEIKDKVAELEKSELSNTEKQEKINKLLTEHSEELETVDKLLEDERTQYRSIRDKLIERLCQPCSVCPEKERDKKHLRQKIIYSFMITGLLVGVEEREEKKSLPQAKVLQTEG</sequence>
<keyword evidence="3" id="KW-1185">Reference proteome</keyword>
<protein>
    <submittedName>
        <fullName evidence="2">21089_t:CDS:1</fullName>
    </submittedName>
</protein>
<evidence type="ECO:0000313" key="3">
    <source>
        <dbReference type="Proteomes" id="UP000789901"/>
    </source>
</evidence>